<dbReference type="EMBL" id="JAQQXS010000011">
    <property type="protein sequence ID" value="MDC8786194.1"/>
    <property type="molecule type" value="Genomic_DNA"/>
</dbReference>
<sequence length="353" mass="38908">MPNAVDSAGTFQPPETGQAPRLTLNAFGTLGMAKSSQDRADYTFDNLQPFGVGRHRNPSPDIDSRLGAQLTANLTPQLSALLQVVSEYSWDGSYRPAVTWANVSYALAPDLSLRLGRIGIASFMASDSRRVGYSNVTARPPIEVYRLLVLRESDGIDARIRFSTGDFKHDLSVLYGRRTVINTRGQHVHSTDVGGLFDTIEHGDFSLHLAVEGRHVDNQNPPLGMFYSLGATYDPGRWFISSEWVRAVNNDAKGLKITRDAAYVLTGIHIETLTPFASVSELRPRSDTGQPPVAQRSYAAGLRWDPMRHLDLKIQVDHIQLSSNSYGTLQNVTPGTPRGSSLNVLSLMLDFFY</sequence>
<organism evidence="2 3">
    <name type="scientific">Roseateles koreensis</name>
    <dbReference type="NCBI Taxonomy" id="2987526"/>
    <lineage>
        <taxon>Bacteria</taxon>
        <taxon>Pseudomonadati</taxon>
        <taxon>Pseudomonadota</taxon>
        <taxon>Betaproteobacteria</taxon>
        <taxon>Burkholderiales</taxon>
        <taxon>Sphaerotilaceae</taxon>
        <taxon>Roseateles</taxon>
    </lineage>
</organism>
<feature type="region of interest" description="Disordered" evidence="1">
    <location>
        <begin position="1"/>
        <end position="20"/>
    </location>
</feature>
<evidence type="ECO:0000256" key="1">
    <source>
        <dbReference type="SAM" id="MobiDB-lite"/>
    </source>
</evidence>
<evidence type="ECO:0008006" key="4">
    <source>
        <dbReference type="Google" id="ProtNLM"/>
    </source>
</evidence>
<dbReference type="Gene3D" id="2.40.160.10">
    <property type="entry name" value="Porin"/>
    <property type="match status" value="1"/>
</dbReference>
<name>A0ABT5KTE2_9BURK</name>
<evidence type="ECO:0000313" key="2">
    <source>
        <dbReference type="EMBL" id="MDC8786194.1"/>
    </source>
</evidence>
<comment type="caution">
    <text evidence="2">The sequence shown here is derived from an EMBL/GenBank/DDBJ whole genome shotgun (WGS) entry which is preliminary data.</text>
</comment>
<accession>A0ABT5KTE2</accession>
<keyword evidence="3" id="KW-1185">Reference proteome</keyword>
<dbReference type="SUPFAM" id="SSF56935">
    <property type="entry name" value="Porins"/>
    <property type="match status" value="1"/>
</dbReference>
<evidence type="ECO:0000313" key="3">
    <source>
        <dbReference type="Proteomes" id="UP001219862"/>
    </source>
</evidence>
<reference evidence="2 3" key="1">
    <citation type="submission" date="2022-10" db="EMBL/GenBank/DDBJ databases">
        <title>paucibacter sp. hw8 Genome sequencing.</title>
        <authorList>
            <person name="Park S."/>
        </authorList>
    </citation>
    <scope>NUCLEOTIDE SEQUENCE [LARGE SCALE GENOMIC DNA]</scope>
    <source>
        <strain evidence="3">hw8</strain>
    </source>
</reference>
<gene>
    <name evidence="2" type="ORF">PRZ01_13420</name>
</gene>
<dbReference type="Proteomes" id="UP001219862">
    <property type="component" value="Unassembled WGS sequence"/>
</dbReference>
<dbReference type="InterPro" id="IPR023614">
    <property type="entry name" value="Porin_dom_sf"/>
</dbReference>
<proteinExistence type="predicted"/>
<protein>
    <recommendedName>
        <fullName evidence="4">Porin</fullName>
    </recommendedName>
</protein>